<dbReference type="Proteomes" id="UP001160499">
    <property type="component" value="Unassembled WGS sequence"/>
</dbReference>
<gene>
    <name evidence="1" type="ORF">M2283_009798</name>
</gene>
<proteinExistence type="predicted"/>
<sequence>MTDSDPARPVRWEPLPDGVRLTCRGLSVKAHWQLPVCCG</sequence>
<protein>
    <submittedName>
        <fullName evidence="1">Uncharacterized protein</fullName>
    </submittedName>
</protein>
<organism evidence="1 2">
    <name type="scientific">Streptomyces pseudovenezuelae</name>
    <dbReference type="NCBI Taxonomy" id="67350"/>
    <lineage>
        <taxon>Bacteria</taxon>
        <taxon>Bacillati</taxon>
        <taxon>Actinomycetota</taxon>
        <taxon>Actinomycetes</taxon>
        <taxon>Kitasatosporales</taxon>
        <taxon>Streptomycetaceae</taxon>
        <taxon>Streptomyces</taxon>
        <taxon>Streptomyces aurantiacus group</taxon>
    </lineage>
</organism>
<reference evidence="1 2" key="1">
    <citation type="submission" date="2023-04" db="EMBL/GenBank/DDBJ databases">
        <title>Forest soil microbial communities from Buena Vista Peninsula, Colon Province, Panama.</title>
        <authorList>
            <person name="Bouskill N."/>
        </authorList>
    </citation>
    <scope>NUCLEOTIDE SEQUENCE [LARGE SCALE GENOMIC DNA]</scope>
    <source>
        <strain evidence="1 2">GGS1</strain>
    </source>
</reference>
<name>A0ABT6M1P5_9ACTN</name>
<dbReference type="EMBL" id="JARXVH010000034">
    <property type="protein sequence ID" value="MDH6222447.1"/>
    <property type="molecule type" value="Genomic_DNA"/>
</dbReference>
<comment type="caution">
    <text evidence="1">The sequence shown here is derived from an EMBL/GenBank/DDBJ whole genome shotgun (WGS) entry which is preliminary data.</text>
</comment>
<evidence type="ECO:0000313" key="1">
    <source>
        <dbReference type="EMBL" id="MDH6222447.1"/>
    </source>
</evidence>
<evidence type="ECO:0000313" key="2">
    <source>
        <dbReference type="Proteomes" id="UP001160499"/>
    </source>
</evidence>
<accession>A0ABT6M1P5</accession>
<keyword evidence="2" id="KW-1185">Reference proteome</keyword>